<accession>A0A6M2DFE9</accession>
<name>A0A6M2DFE9_RHIMP</name>
<organism evidence="2">
    <name type="scientific">Rhipicephalus microplus</name>
    <name type="common">Cattle tick</name>
    <name type="synonym">Boophilus microplus</name>
    <dbReference type="NCBI Taxonomy" id="6941"/>
    <lineage>
        <taxon>Eukaryota</taxon>
        <taxon>Metazoa</taxon>
        <taxon>Ecdysozoa</taxon>
        <taxon>Arthropoda</taxon>
        <taxon>Chelicerata</taxon>
        <taxon>Arachnida</taxon>
        <taxon>Acari</taxon>
        <taxon>Parasitiformes</taxon>
        <taxon>Ixodida</taxon>
        <taxon>Ixodoidea</taxon>
        <taxon>Ixodidae</taxon>
        <taxon>Rhipicephalinae</taxon>
        <taxon>Rhipicephalus</taxon>
        <taxon>Boophilus</taxon>
    </lineage>
</organism>
<feature type="signal peptide" evidence="1">
    <location>
        <begin position="1"/>
        <end position="24"/>
    </location>
</feature>
<keyword evidence="1" id="KW-0732">Signal</keyword>
<protein>
    <submittedName>
        <fullName evidence="2">Putative secreted protein fat body overexpressed</fullName>
    </submittedName>
</protein>
<sequence>MFCFFFFFFFFFQAQWFISRLISAFVSGLLNRQTQHKCSGGSLSCVFNLFCARPEHDFQAGCKGAHT</sequence>
<evidence type="ECO:0000313" key="2">
    <source>
        <dbReference type="EMBL" id="NOV43657.1"/>
    </source>
</evidence>
<proteinExistence type="predicted"/>
<dbReference type="AlphaFoldDB" id="A0A6M2DFE9"/>
<evidence type="ECO:0000256" key="1">
    <source>
        <dbReference type="SAM" id="SignalP"/>
    </source>
</evidence>
<reference evidence="2" key="1">
    <citation type="submission" date="2019-09" db="EMBL/GenBank/DDBJ databases">
        <title>Organ-specific transcriptomic study of the physiology of the cattle tick, Rhipicephalus microplus.</title>
        <authorList>
            <person name="Tirloni L."/>
            <person name="Braz G."/>
            <person name="Gandara A.C.P."/>
            <person name="Sabadin G.A."/>
            <person name="da Silva R.M."/>
            <person name="Guizzo M.G."/>
            <person name="Machado J.A."/>
            <person name="Costa E.P."/>
            <person name="Gomes H.F."/>
            <person name="Moraes J."/>
            <person name="Mota M.B.S."/>
            <person name="Mesquita R.D."/>
            <person name="Alvarenga P.H."/>
            <person name="Alves F."/>
            <person name="Seixas A."/>
            <person name="da Fonseca R.N."/>
            <person name="Fogaca A."/>
            <person name="Logullo C."/>
            <person name="Tanaka A."/>
            <person name="Daffre S."/>
            <person name="Termignoni C."/>
            <person name="Vaz I.S.Jr."/>
            <person name="Oliveira P.L."/>
            <person name="Ribeiro J.M."/>
        </authorList>
    </citation>
    <scope>NUCLEOTIDE SEQUENCE</scope>
    <source>
        <strain evidence="2">Porto Alegre</strain>
    </source>
</reference>
<dbReference type="EMBL" id="GHWJ01010920">
    <property type="protein sequence ID" value="NOV43657.1"/>
    <property type="molecule type" value="Transcribed_RNA"/>
</dbReference>
<feature type="chain" id="PRO_5026667522" evidence="1">
    <location>
        <begin position="25"/>
        <end position="67"/>
    </location>
</feature>